<comment type="subcellular location">
    <subcellularLocation>
        <location evidence="1 8">Cell outer membrane</location>
        <topology evidence="1 8">Multi-pass membrane protein</topology>
    </subcellularLocation>
</comment>
<dbReference type="NCBIfam" id="TIGR04057">
    <property type="entry name" value="SusC_RagA_signa"/>
    <property type="match status" value="1"/>
</dbReference>
<evidence type="ECO:0000256" key="3">
    <source>
        <dbReference type="ARBA" id="ARBA00022452"/>
    </source>
</evidence>
<dbReference type="GO" id="GO:0009279">
    <property type="term" value="C:cell outer membrane"/>
    <property type="evidence" value="ECO:0007669"/>
    <property type="project" value="UniProtKB-SubCell"/>
</dbReference>
<organism evidence="12 13">
    <name type="scientific">Draconibacterium aestuarii</name>
    <dbReference type="NCBI Taxonomy" id="2998507"/>
    <lineage>
        <taxon>Bacteria</taxon>
        <taxon>Pseudomonadati</taxon>
        <taxon>Bacteroidota</taxon>
        <taxon>Bacteroidia</taxon>
        <taxon>Marinilabiliales</taxon>
        <taxon>Prolixibacteraceae</taxon>
        <taxon>Draconibacterium</taxon>
    </lineage>
</organism>
<keyword evidence="13" id="KW-1185">Reference proteome</keyword>
<dbReference type="InterPro" id="IPR023996">
    <property type="entry name" value="TonB-dep_OMP_SusC/RagA"/>
</dbReference>
<evidence type="ECO:0000256" key="6">
    <source>
        <dbReference type="ARBA" id="ARBA00023136"/>
    </source>
</evidence>
<dbReference type="InterPro" id="IPR036942">
    <property type="entry name" value="Beta-barrel_TonB_sf"/>
</dbReference>
<evidence type="ECO:0000256" key="4">
    <source>
        <dbReference type="ARBA" id="ARBA00022692"/>
    </source>
</evidence>
<evidence type="ECO:0000256" key="9">
    <source>
        <dbReference type="RuleBase" id="RU003357"/>
    </source>
</evidence>
<sequence>MRNALLIVLISSFQIFANNSYSQTKKLNLNLRDVTIKEVLTEIENQSEFYFLYNSELIDVSKNVNISVEDRKIEEVLASLFPGDDVNVLVKDRHIILTPGYETSDQQKSISGKVTSLDGFPLPGVTILIKGTTTGTVTQADGTFSIENIESGSTLVFSFIGMKSQEVIVGNQSTINISMEEEAIGLEEVVAIGYGTVKKRELTGSVASVKADDFNEVASSDAMQLIQGKVAGLSITRTNGGDPTKGFEIRLRGSSSISASQEPLVVVDGIPGGNLNSIAPEDIESMDILKDGSAAAIYGTRGTNGVILVTTKRGKQGNMQVEFSSKFTTQSILKTIAVLNADEYRAMKTKLSSTHPEVSAGMVDYGYDTDWFDEITRTPFSQVQHLSLSGGMNKTTYRLSMYYTDQEGVMLNSSMEEYRANLNLRQMALNDKLQFSVQLGLSDRSENPVNYDAFRQAIKRNPTEPVYNEDGSLFEIDGWQYENPVGLLQERFRDDSSSHLFANLGTDLFITDWLKAGVVAGIQKYRSLNGYYEPSYAHTQEVAGTSGSASRVATATDTKTLETTIDFNKSINKHTISATAGYSFQEFVNEGFEAENTNFISDDLLYNNLGSGTKLRSGDADMSSYKTQNRLVGFFARASYNYEGKYFVSASVRREGSSKFGANNKWGTFPAVSAGWDLTKESFLSDSNFDLLKIRAGYGVTGNQGIDPYLSLSRMAESGYFFYNGSFIPGYGPDSNPNPNLKWETKHEYNFGLDWSLNQGRIGGTVDYYVRDTKDLLHLYDVPVPPNLYEETMANVGSMRNSGIEFTISAIPVQTSDFQWNIDFNADFRKNKLLSLSNDYYSLEYRNVGEIGSPGVSAWTHRYYEGGSIGNIHGFVYEELTEDGKWIFKDTDGVEGITVEDRTDIGNGIPDFYAGLTNSFRYKNWDMSIMFRGMFGHQIINHKRIFYENPIMLPLNIMKSAMDSQIWDTQNFSDYYVENGDFVKLDNLTIGYNIPLKSTKWLKSGRVFFTGTNLLCISGYEGIDPEGSIGGLTPGVDSRGDYPSTRTFTFGFNIKF</sequence>
<feature type="domain" description="TonB-dependent receptor plug" evidence="11">
    <location>
        <begin position="198"/>
        <end position="306"/>
    </location>
</feature>
<dbReference type="Pfam" id="PF13715">
    <property type="entry name" value="CarbopepD_reg_2"/>
    <property type="match status" value="1"/>
</dbReference>
<evidence type="ECO:0000256" key="7">
    <source>
        <dbReference type="ARBA" id="ARBA00023237"/>
    </source>
</evidence>
<dbReference type="InterPro" id="IPR000531">
    <property type="entry name" value="Beta-barrel_TonB"/>
</dbReference>
<protein>
    <submittedName>
        <fullName evidence="12">TonB-dependent receptor</fullName>
    </submittedName>
</protein>
<dbReference type="Pfam" id="PF00593">
    <property type="entry name" value="TonB_dep_Rec_b-barrel"/>
    <property type="match status" value="1"/>
</dbReference>
<evidence type="ECO:0000256" key="1">
    <source>
        <dbReference type="ARBA" id="ARBA00004571"/>
    </source>
</evidence>
<dbReference type="SUPFAM" id="SSF56935">
    <property type="entry name" value="Porins"/>
    <property type="match status" value="1"/>
</dbReference>
<dbReference type="Gene3D" id="2.40.170.20">
    <property type="entry name" value="TonB-dependent receptor, beta-barrel domain"/>
    <property type="match status" value="1"/>
</dbReference>
<keyword evidence="6 8" id="KW-0472">Membrane</keyword>
<keyword evidence="12" id="KW-0675">Receptor</keyword>
<evidence type="ECO:0000313" key="12">
    <source>
        <dbReference type="EMBL" id="MCY1722028.1"/>
    </source>
</evidence>
<dbReference type="EMBL" id="JAPOHD010000030">
    <property type="protein sequence ID" value="MCY1722028.1"/>
    <property type="molecule type" value="Genomic_DNA"/>
</dbReference>
<evidence type="ECO:0000313" key="13">
    <source>
        <dbReference type="Proteomes" id="UP001145087"/>
    </source>
</evidence>
<dbReference type="PROSITE" id="PS52016">
    <property type="entry name" value="TONB_DEPENDENT_REC_3"/>
    <property type="match status" value="1"/>
</dbReference>
<keyword evidence="4 8" id="KW-0812">Transmembrane</keyword>
<dbReference type="Gene3D" id="2.60.40.1120">
    <property type="entry name" value="Carboxypeptidase-like, regulatory domain"/>
    <property type="match status" value="1"/>
</dbReference>
<feature type="domain" description="TonB-dependent receptor-like beta-barrel" evidence="10">
    <location>
        <begin position="441"/>
        <end position="1014"/>
    </location>
</feature>
<dbReference type="RefSeq" id="WP_343334358.1">
    <property type="nucleotide sequence ID" value="NZ_JAPOHD010000030.1"/>
</dbReference>
<proteinExistence type="inferred from homology"/>
<dbReference type="InterPro" id="IPR008969">
    <property type="entry name" value="CarboxyPept-like_regulatory"/>
</dbReference>
<dbReference type="InterPro" id="IPR037066">
    <property type="entry name" value="Plug_dom_sf"/>
</dbReference>
<evidence type="ECO:0000256" key="2">
    <source>
        <dbReference type="ARBA" id="ARBA00022448"/>
    </source>
</evidence>
<evidence type="ECO:0000256" key="5">
    <source>
        <dbReference type="ARBA" id="ARBA00023077"/>
    </source>
</evidence>
<comment type="similarity">
    <text evidence="8 9">Belongs to the TonB-dependent receptor family.</text>
</comment>
<dbReference type="AlphaFoldDB" id="A0A9X3F7M2"/>
<dbReference type="NCBIfam" id="TIGR04056">
    <property type="entry name" value="OMP_RagA_SusC"/>
    <property type="match status" value="1"/>
</dbReference>
<dbReference type="SUPFAM" id="SSF49464">
    <property type="entry name" value="Carboxypeptidase regulatory domain-like"/>
    <property type="match status" value="1"/>
</dbReference>
<gene>
    <name evidence="12" type="ORF">OU798_16860</name>
</gene>
<comment type="caution">
    <text evidence="12">The sequence shown here is derived from an EMBL/GenBank/DDBJ whole genome shotgun (WGS) entry which is preliminary data.</text>
</comment>
<evidence type="ECO:0000259" key="11">
    <source>
        <dbReference type="Pfam" id="PF07715"/>
    </source>
</evidence>
<keyword evidence="5 9" id="KW-0798">TonB box</keyword>
<evidence type="ECO:0000259" key="10">
    <source>
        <dbReference type="Pfam" id="PF00593"/>
    </source>
</evidence>
<dbReference type="Gene3D" id="2.170.130.10">
    <property type="entry name" value="TonB-dependent receptor, plug domain"/>
    <property type="match status" value="1"/>
</dbReference>
<name>A0A9X3F7M2_9BACT</name>
<reference evidence="12" key="1">
    <citation type="submission" date="2022-11" db="EMBL/GenBank/DDBJ databases">
        <title>Marilongibacter aestuarii gen. nov., sp. nov., isolated from tidal flat sediment.</title>
        <authorList>
            <person name="Jiayan W."/>
        </authorList>
    </citation>
    <scope>NUCLEOTIDE SEQUENCE</scope>
    <source>
        <strain evidence="12">Z1-6</strain>
    </source>
</reference>
<keyword evidence="7 8" id="KW-0998">Cell outer membrane</keyword>
<dbReference type="InterPro" id="IPR039426">
    <property type="entry name" value="TonB-dep_rcpt-like"/>
</dbReference>
<accession>A0A9X3F7M2</accession>
<dbReference type="InterPro" id="IPR023997">
    <property type="entry name" value="TonB-dep_OMP_SusC/RagA_CS"/>
</dbReference>
<dbReference type="Pfam" id="PF07715">
    <property type="entry name" value="Plug"/>
    <property type="match status" value="1"/>
</dbReference>
<keyword evidence="3 8" id="KW-1134">Transmembrane beta strand</keyword>
<dbReference type="Proteomes" id="UP001145087">
    <property type="component" value="Unassembled WGS sequence"/>
</dbReference>
<keyword evidence="2 8" id="KW-0813">Transport</keyword>
<dbReference type="InterPro" id="IPR012910">
    <property type="entry name" value="Plug_dom"/>
</dbReference>
<evidence type="ECO:0000256" key="8">
    <source>
        <dbReference type="PROSITE-ProRule" id="PRU01360"/>
    </source>
</evidence>